<evidence type="ECO:0000313" key="1">
    <source>
        <dbReference type="EMBL" id="TYP92700.1"/>
    </source>
</evidence>
<dbReference type="RefSeq" id="WP_148899391.1">
    <property type="nucleotide sequence ID" value="NZ_VNHY01000003.1"/>
</dbReference>
<dbReference type="OrthoDB" id="1524451at2"/>
<proteinExistence type="predicted"/>
<name>A0A5D3YJL5_9BACT</name>
<dbReference type="EMBL" id="VNHY01000003">
    <property type="protein sequence ID" value="TYP92700.1"/>
    <property type="molecule type" value="Genomic_DNA"/>
</dbReference>
<sequence>MKEQKKKLIVAALLLLSCLICGYLLISADYRAYRLKQISTADSLIQNVISDFDIGEQQINISSTRVDSNFKRKTYRVGVPYQFSKTQFHAELNNLFYAYGVQTPTTVDFPQEDFTIQLLYNDTVIRTILLQTDPKLAAANKKQISLLITFDGIPSTTILNQLKQLGEPIPIVLKITNPMQANQMREEIASNYDHIIYRLYNDQGTDLLKTNQRKAVTKLTQLQEILPNATMLFYSRADQQKKQQTKQLLTQSNITFVDATDALMLHERMGKTSFVQSLEQLQLKESASMAVINGTRETIDWLNQQIPRLKKAGITITAPPQENN</sequence>
<keyword evidence="2" id="KW-1185">Reference proteome</keyword>
<evidence type="ECO:0000313" key="2">
    <source>
        <dbReference type="Proteomes" id="UP000324595"/>
    </source>
</evidence>
<gene>
    <name evidence="1" type="ORF">LX73_2063</name>
</gene>
<accession>A0A5D3YJL5</accession>
<dbReference type="Proteomes" id="UP000324595">
    <property type="component" value="Unassembled WGS sequence"/>
</dbReference>
<organism evidence="1 2">
    <name type="scientific">Fodinibius salinus</name>
    <dbReference type="NCBI Taxonomy" id="860790"/>
    <lineage>
        <taxon>Bacteria</taxon>
        <taxon>Pseudomonadati</taxon>
        <taxon>Balneolota</taxon>
        <taxon>Balneolia</taxon>
        <taxon>Balneolales</taxon>
        <taxon>Balneolaceae</taxon>
        <taxon>Fodinibius</taxon>
    </lineage>
</organism>
<dbReference type="AlphaFoldDB" id="A0A5D3YJL5"/>
<protein>
    <submittedName>
        <fullName evidence="1">Uncharacterized protein</fullName>
    </submittedName>
</protein>
<reference evidence="1 2" key="1">
    <citation type="submission" date="2019-07" db="EMBL/GenBank/DDBJ databases">
        <title>Genomic Encyclopedia of Archaeal and Bacterial Type Strains, Phase II (KMG-II): from individual species to whole genera.</title>
        <authorList>
            <person name="Goeker M."/>
        </authorList>
    </citation>
    <scope>NUCLEOTIDE SEQUENCE [LARGE SCALE GENOMIC DNA]</scope>
    <source>
        <strain evidence="1 2">DSM 21935</strain>
    </source>
</reference>
<comment type="caution">
    <text evidence="1">The sequence shown here is derived from an EMBL/GenBank/DDBJ whole genome shotgun (WGS) entry which is preliminary data.</text>
</comment>
<dbReference type="PROSITE" id="PS51257">
    <property type="entry name" value="PROKAR_LIPOPROTEIN"/>
    <property type="match status" value="1"/>
</dbReference>